<evidence type="ECO:0000256" key="8">
    <source>
        <dbReference type="ARBA" id="ARBA00022989"/>
    </source>
</evidence>
<dbReference type="Pfam" id="PF03155">
    <property type="entry name" value="Alg6_Alg8"/>
    <property type="match status" value="2"/>
</dbReference>
<dbReference type="OrthoDB" id="5589195at2759"/>
<dbReference type="InterPro" id="IPR004856">
    <property type="entry name" value="Glyco_trans_ALG6/ALG8"/>
</dbReference>
<dbReference type="PANTHER" id="PTHR12413">
    <property type="entry name" value="DOLICHYL GLYCOSYLTRANSFERASE"/>
    <property type="match status" value="1"/>
</dbReference>
<comment type="subcellular location">
    <subcellularLocation>
        <location evidence="1 10">Endoplasmic reticulum membrane</location>
        <topology evidence="1 10">Multi-pass membrane protein</topology>
    </subcellularLocation>
</comment>
<keyword evidence="6 10" id="KW-0812">Transmembrane</keyword>
<organism evidence="11 12">
    <name type="scientific">Agrocybe chaxingu</name>
    <dbReference type="NCBI Taxonomy" id="84603"/>
    <lineage>
        <taxon>Eukaryota</taxon>
        <taxon>Fungi</taxon>
        <taxon>Dikarya</taxon>
        <taxon>Basidiomycota</taxon>
        <taxon>Agaricomycotina</taxon>
        <taxon>Agaricomycetes</taxon>
        <taxon>Agaricomycetidae</taxon>
        <taxon>Agaricales</taxon>
        <taxon>Agaricineae</taxon>
        <taxon>Strophariaceae</taxon>
        <taxon>Agrocybe</taxon>
    </lineage>
</organism>
<dbReference type="GO" id="GO:0042281">
    <property type="term" value="F:dolichyl pyrophosphate Man9GlcNAc2 alpha-1,3-glucosyltransferase activity"/>
    <property type="evidence" value="ECO:0007669"/>
    <property type="project" value="TreeGrafter"/>
</dbReference>
<evidence type="ECO:0000256" key="6">
    <source>
        <dbReference type="ARBA" id="ARBA00022692"/>
    </source>
</evidence>
<proteinExistence type="inferred from homology"/>
<evidence type="ECO:0000256" key="3">
    <source>
        <dbReference type="ARBA" id="ARBA00008715"/>
    </source>
</evidence>
<keyword evidence="5 10" id="KW-0808">Transferase</keyword>
<name>A0A9W8MPD4_9AGAR</name>
<evidence type="ECO:0000256" key="2">
    <source>
        <dbReference type="ARBA" id="ARBA00004922"/>
    </source>
</evidence>
<evidence type="ECO:0000256" key="7">
    <source>
        <dbReference type="ARBA" id="ARBA00022824"/>
    </source>
</evidence>
<feature type="transmembrane region" description="Helical" evidence="10">
    <location>
        <begin position="251"/>
        <end position="270"/>
    </location>
</feature>
<comment type="caution">
    <text evidence="11">The sequence shown here is derived from an EMBL/GenBank/DDBJ whole genome shotgun (WGS) entry which is preliminary data.</text>
</comment>
<dbReference type="AlphaFoldDB" id="A0A9W8MPD4"/>
<keyword evidence="12" id="KW-1185">Reference proteome</keyword>
<evidence type="ECO:0000256" key="10">
    <source>
        <dbReference type="RuleBase" id="RU363110"/>
    </source>
</evidence>
<keyword evidence="4 10" id="KW-0328">Glycosyltransferase</keyword>
<evidence type="ECO:0000313" key="11">
    <source>
        <dbReference type="EMBL" id="KAJ3482825.1"/>
    </source>
</evidence>
<feature type="transmembrane region" description="Helical" evidence="10">
    <location>
        <begin position="34"/>
        <end position="53"/>
    </location>
</feature>
<feature type="transmembrane region" description="Helical" evidence="10">
    <location>
        <begin position="114"/>
        <end position="139"/>
    </location>
</feature>
<dbReference type="EC" id="2.4.1.-" evidence="10"/>
<keyword evidence="8 10" id="KW-1133">Transmembrane helix</keyword>
<evidence type="ECO:0000256" key="5">
    <source>
        <dbReference type="ARBA" id="ARBA00022679"/>
    </source>
</evidence>
<protein>
    <recommendedName>
        <fullName evidence="10">Alpha-1,3-glucosyltransferase</fullName>
        <ecNumber evidence="10">2.4.1.-</ecNumber>
    </recommendedName>
</protein>
<evidence type="ECO:0000256" key="1">
    <source>
        <dbReference type="ARBA" id="ARBA00004477"/>
    </source>
</evidence>
<evidence type="ECO:0000313" key="12">
    <source>
        <dbReference type="Proteomes" id="UP001148786"/>
    </source>
</evidence>
<sequence length="329" mass="36093">MLGLTLLAMNAFARGADLLGAVFFVLSLGFKQMALYYAPAVGSYLLAKCLYLGPKEGTRLFTSLALTTLLTFTLLFAPWLPPFTSLSLQPLLSGPIDRIFPFTRGLFEDKVANFWWGVGALVGGADGGGVLTCCGGAWAERGWVLGRGGWFAKGGREEGKEKVEDTVKEEREKAAVHEKTILVPLLPMTLLLSGAPVDSPVHEWGVLANNVGVFSMWPLLKRDGLGVQYVALLALWNRVVGYHPMRLPKSFVQLLSTVVYIAAFSLHLLELVANPPQRYPDLYSVLNVLISTPVFVLVWLWSIKCGVEVGMESGRSRRIPLGWLQDQQV</sequence>
<evidence type="ECO:0000256" key="9">
    <source>
        <dbReference type="ARBA" id="ARBA00023136"/>
    </source>
</evidence>
<accession>A0A9W8MPD4</accession>
<dbReference type="EMBL" id="JANKHO010003535">
    <property type="protein sequence ID" value="KAJ3482825.1"/>
    <property type="molecule type" value="Genomic_DNA"/>
</dbReference>
<keyword evidence="7 10" id="KW-0256">Endoplasmic reticulum</keyword>
<dbReference type="Proteomes" id="UP001148786">
    <property type="component" value="Unassembled WGS sequence"/>
</dbReference>
<comment type="caution">
    <text evidence="10">Lacks conserved residue(s) required for the propagation of feature annotation.</text>
</comment>
<reference evidence="11" key="1">
    <citation type="submission" date="2022-07" db="EMBL/GenBank/DDBJ databases">
        <title>Genome Sequence of Agrocybe chaxingu.</title>
        <authorList>
            <person name="Buettner E."/>
        </authorList>
    </citation>
    <scope>NUCLEOTIDE SEQUENCE</scope>
    <source>
        <strain evidence="11">MP-N11</strain>
    </source>
</reference>
<evidence type="ECO:0000256" key="4">
    <source>
        <dbReference type="ARBA" id="ARBA00022676"/>
    </source>
</evidence>
<dbReference type="PANTHER" id="PTHR12413:SF1">
    <property type="entry name" value="DOLICHYL PYROPHOSPHATE MAN9GLCNAC2 ALPHA-1,3-GLUCOSYLTRANSFERASE"/>
    <property type="match status" value="1"/>
</dbReference>
<keyword evidence="9 10" id="KW-0472">Membrane</keyword>
<feature type="transmembrane region" description="Helical" evidence="10">
    <location>
        <begin position="282"/>
        <end position="301"/>
    </location>
</feature>
<comment type="pathway">
    <text evidence="2 10">Protein modification; protein glycosylation.</text>
</comment>
<gene>
    <name evidence="11" type="ORF">NLJ89_g12116</name>
</gene>
<comment type="similarity">
    <text evidence="3 10">Belongs to the ALG6/ALG8 glucosyltransferase family.</text>
</comment>
<feature type="transmembrane region" description="Helical" evidence="10">
    <location>
        <begin position="60"/>
        <end position="80"/>
    </location>
</feature>
<dbReference type="GO" id="GO:0005789">
    <property type="term" value="C:endoplasmic reticulum membrane"/>
    <property type="evidence" value="ECO:0007669"/>
    <property type="project" value="UniProtKB-SubCell"/>
</dbReference>